<dbReference type="AlphaFoldDB" id="A0AA36HCF7"/>
<keyword evidence="3" id="KW-1185">Reference proteome</keyword>
<organism evidence="2 3">
    <name type="scientific">Cylicocyclus nassatus</name>
    <name type="common">Nematode worm</name>
    <dbReference type="NCBI Taxonomy" id="53992"/>
    <lineage>
        <taxon>Eukaryota</taxon>
        <taxon>Metazoa</taxon>
        <taxon>Ecdysozoa</taxon>
        <taxon>Nematoda</taxon>
        <taxon>Chromadorea</taxon>
        <taxon>Rhabditida</taxon>
        <taxon>Rhabditina</taxon>
        <taxon>Rhabditomorpha</taxon>
        <taxon>Strongyloidea</taxon>
        <taxon>Strongylidae</taxon>
        <taxon>Cylicocyclus</taxon>
    </lineage>
</organism>
<accession>A0AA36HCF7</accession>
<proteinExistence type="predicted"/>
<evidence type="ECO:0000259" key="1">
    <source>
        <dbReference type="Pfam" id="PF23070"/>
    </source>
</evidence>
<dbReference type="EMBL" id="CATQJL010000316">
    <property type="protein sequence ID" value="CAJ0608259.1"/>
    <property type="molecule type" value="Genomic_DNA"/>
</dbReference>
<comment type="caution">
    <text evidence="2">The sequence shown here is derived from an EMBL/GenBank/DDBJ whole genome shotgun (WGS) entry which is preliminary data.</text>
</comment>
<dbReference type="Pfam" id="PF23070">
    <property type="entry name" value="DUF7043"/>
    <property type="match status" value="1"/>
</dbReference>
<evidence type="ECO:0000313" key="3">
    <source>
        <dbReference type="Proteomes" id="UP001176961"/>
    </source>
</evidence>
<evidence type="ECO:0000313" key="2">
    <source>
        <dbReference type="EMBL" id="CAJ0608259.1"/>
    </source>
</evidence>
<dbReference type="PANTHER" id="PTHR22255:SF9">
    <property type="entry name" value="LP06548P"/>
    <property type="match status" value="1"/>
</dbReference>
<reference evidence="2" key="1">
    <citation type="submission" date="2023-07" db="EMBL/GenBank/DDBJ databases">
        <authorList>
            <consortium name="CYATHOMIX"/>
        </authorList>
    </citation>
    <scope>NUCLEOTIDE SEQUENCE</scope>
    <source>
        <strain evidence="2">N/A</strain>
    </source>
</reference>
<dbReference type="InterPro" id="IPR055471">
    <property type="entry name" value="DUF7043"/>
</dbReference>
<feature type="domain" description="DUF7043" evidence="1">
    <location>
        <begin position="47"/>
        <end position="155"/>
    </location>
</feature>
<name>A0AA36HCF7_CYLNA</name>
<dbReference type="Proteomes" id="UP001176961">
    <property type="component" value="Unassembled WGS sequence"/>
</dbReference>
<gene>
    <name evidence="2" type="ORF">CYNAS_LOCUS20242</name>
</gene>
<sequence length="313" mass="35503">MEISFQILDQMGTTGRIGISADASCQELTHIGAATTTLHYKQDHKIHPQCDFPDYLHARKGRVLKSWESIVTGRRNVIHDGYWIASYKAKNDSVWTCLENRQFENFLIVRAYVRRGCQTGYQCIKFHRRGHHLVQLGFGQISQNEYEDCTEMDIETRDTLVLHGAQEECLLRGRYSTSTCPDPLLYIGCNKPDEVQISKECKGARKDIDNYSCAAHFDDGDDHYLIVRDDLSSQLQCLKIHTSNNVSVKIFDHIACDPHSTRASPPSVVMNMSKTERCESSLLAGFLYYSKNSGINDLLLSLQSSLLILVMLS</sequence>
<dbReference type="PANTHER" id="PTHR22255">
    <property type="entry name" value="LP06548P"/>
    <property type="match status" value="1"/>
</dbReference>
<protein>
    <recommendedName>
        <fullName evidence="1">DUF7043 domain-containing protein</fullName>
    </recommendedName>
</protein>